<evidence type="ECO:0000313" key="3">
    <source>
        <dbReference type="EMBL" id="CDW71553.1"/>
    </source>
</evidence>
<dbReference type="PANTHER" id="PTHR31398">
    <property type="entry name" value="MEIOTIC NUCLEAR DIVISION PROTEIN 1 HOMOLOG"/>
    <property type="match status" value="1"/>
</dbReference>
<feature type="region of interest" description="Disordered" evidence="1">
    <location>
        <begin position="562"/>
        <end position="582"/>
    </location>
</feature>
<accession>A0A077ZNQ6</accession>
<dbReference type="EMBL" id="CCKQ01000476">
    <property type="protein sequence ID" value="CDW71553.1"/>
    <property type="molecule type" value="Genomic_DNA"/>
</dbReference>
<keyword evidence="2" id="KW-1133">Transmembrane helix</keyword>
<reference evidence="3 4" key="1">
    <citation type="submission" date="2014-06" db="EMBL/GenBank/DDBJ databases">
        <authorList>
            <person name="Swart Estienne"/>
        </authorList>
    </citation>
    <scope>NUCLEOTIDE SEQUENCE [LARGE SCALE GENOMIC DNA]</scope>
    <source>
        <strain evidence="3 4">130c</strain>
    </source>
</reference>
<dbReference type="OrthoDB" id="289792at2759"/>
<dbReference type="GO" id="GO:0005634">
    <property type="term" value="C:nucleus"/>
    <property type="evidence" value="ECO:0007669"/>
    <property type="project" value="TreeGrafter"/>
</dbReference>
<dbReference type="GO" id="GO:0007131">
    <property type="term" value="P:reciprocal meiotic recombination"/>
    <property type="evidence" value="ECO:0007669"/>
    <property type="project" value="TreeGrafter"/>
</dbReference>
<name>A0A077ZNQ6_STYLE</name>
<dbReference type="AlphaFoldDB" id="A0A077ZNQ6"/>
<evidence type="ECO:0000313" key="4">
    <source>
        <dbReference type="Proteomes" id="UP000039865"/>
    </source>
</evidence>
<evidence type="ECO:0000256" key="2">
    <source>
        <dbReference type="SAM" id="Phobius"/>
    </source>
</evidence>
<evidence type="ECO:0000256" key="1">
    <source>
        <dbReference type="SAM" id="MobiDB-lite"/>
    </source>
</evidence>
<dbReference type="InParanoid" id="A0A077ZNQ6"/>
<dbReference type="OMA" id="EACTREH"/>
<dbReference type="PANTHER" id="PTHR31398:SF0">
    <property type="entry name" value="MEIOTIC NUCLEAR DIVISION PROTEIN 1 HOMOLOG"/>
    <property type="match status" value="1"/>
</dbReference>
<keyword evidence="2" id="KW-0812">Transmembrane</keyword>
<dbReference type="Proteomes" id="UP000039865">
    <property type="component" value="Unassembled WGS sequence"/>
</dbReference>
<keyword evidence="4" id="KW-1185">Reference proteome</keyword>
<organism evidence="3 4">
    <name type="scientific">Stylonychia lemnae</name>
    <name type="common">Ciliate</name>
    <dbReference type="NCBI Taxonomy" id="5949"/>
    <lineage>
        <taxon>Eukaryota</taxon>
        <taxon>Sar</taxon>
        <taxon>Alveolata</taxon>
        <taxon>Ciliophora</taxon>
        <taxon>Intramacronucleata</taxon>
        <taxon>Spirotrichea</taxon>
        <taxon>Stichotrichia</taxon>
        <taxon>Sporadotrichida</taxon>
        <taxon>Oxytrichidae</taxon>
        <taxon>Stylonychinae</taxon>
        <taxon>Stylonychia</taxon>
    </lineage>
</organism>
<proteinExistence type="predicted"/>
<feature type="transmembrane region" description="Helical" evidence="2">
    <location>
        <begin position="48"/>
        <end position="69"/>
    </location>
</feature>
<gene>
    <name evidence="3" type="primary">Contig11831.g12648</name>
    <name evidence="3" type="ORF">STYLEM_499</name>
</gene>
<keyword evidence="2" id="KW-0472">Membrane</keyword>
<protein>
    <submittedName>
        <fullName evidence="3">Uncharacterized protein</fullName>
    </submittedName>
</protein>
<sequence length="598" mass="70082">MRSNNYKAKQSGFYRFTAFFGRQIRKIDRFGHPIGFTYKSEQTYKSTFGGLMTILSIISLVVYFLFMILKIFQNSDYTITNTSYQRDLYVDETPYNFSLSEFDYAIQLSYGGIDPNVTNLHQYFTVRMYNFKSYNNPNSSDIQLPVILAADEYNITPCLQTRFANQSRTDNTKWWCSTQDHFILQSKGSPRTQRVRMEMTYCNQASLTKIFPNLTCKSREEADAIAKDVNMLFAFLQQYLDVSEFEAQPIKYTIQTFTFNPATDYKYYTFSISKNFAIIQDSWLAASINQKNLTYASVSHEYDNSKIKNNIWMTIQFFMGENTSVITRRSYNLIDALTNTGGFASIVMILFKLLTMKVQKALFEISIIKKIFFRQQQLANTRQNSESMKVGRKRDRLQKDSEIASRRESVNDKAMEISQNLKKFQPFRYSFTNFIKSSICSRFKKSHSLDYLFREGVKKLRKEFDIVRNLKQIRQSDSIASLLLNREQKELLPYFKKNILEGGTQEGQEKLLKKLTMIHDDSQLHKSISKIIKSSQKSVIDKRIVENLSIFNPSLQEESARFRESFDKSSQSNSKLKDQDGQQELLRIFKRYKKKNET</sequence>